<sequence length="66" mass="8005">MYLNIKVMQSWKNNKDKIDSLRKKYTKLMKRAYEVAPKNKSKSDDLNHQARLILQELKRTELNFLH</sequence>
<dbReference type="EMBL" id="FQYY01000008">
    <property type="protein sequence ID" value="SHJ11589.1"/>
    <property type="molecule type" value="Genomic_DNA"/>
</dbReference>
<evidence type="ECO:0000313" key="1">
    <source>
        <dbReference type="EMBL" id="SHJ11589.1"/>
    </source>
</evidence>
<dbReference type="Proteomes" id="UP000184225">
    <property type="component" value="Unassembled WGS sequence"/>
</dbReference>
<evidence type="ECO:0000313" key="2">
    <source>
        <dbReference type="Proteomes" id="UP000184225"/>
    </source>
</evidence>
<name>A0A1M6GNR2_9FLAO</name>
<accession>A0A1M6GNR2</accession>
<dbReference type="AlphaFoldDB" id="A0A1M6GNR2"/>
<proteinExistence type="predicted"/>
<organism evidence="1 2">
    <name type="scientific">Mesonia phycicola</name>
    <dbReference type="NCBI Taxonomy" id="579105"/>
    <lineage>
        <taxon>Bacteria</taxon>
        <taxon>Pseudomonadati</taxon>
        <taxon>Bacteroidota</taxon>
        <taxon>Flavobacteriia</taxon>
        <taxon>Flavobacteriales</taxon>
        <taxon>Flavobacteriaceae</taxon>
        <taxon>Mesonia</taxon>
    </lineage>
</organism>
<reference evidence="1 2" key="1">
    <citation type="submission" date="2016-11" db="EMBL/GenBank/DDBJ databases">
        <authorList>
            <person name="Jaros S."/>
            <person name="Januszkiewicz K."/>
            <person name="Wedrychowicz H."/>
        </authorList>
    </citation>
    <scope>NUCLEOTIDE SEQUENCE [LARGE SCALE GENOMIC DNA]</scope>
    <source>
        <strain evidence="1 2">DSM 21425</strain>
    </source>
</reference>
<keyword evidence="2" id="KW-1185">Reference proteome</keyword>
<evidence type="ECO:0008006" key="3">
    <source>
        <dbReference type="Google" id="ProtNLM"/>
    </source>
</evidence>
<gene>
    <name evidence="1" type="ORF">SAMN04488096_108132</name>
</gene>
<protein>
    <recommendedName>
        <fullName evidence="3">Lacal_2735 family protein</fullName>
    </recommendedName>
</protein>
<dbReference type="InterPro" id="IPR045493">
    <property type="entry name" value="DUF6435"/>
</dbReference>
<dbReference type="NCBIfam" id="NF033487">
    <property type="entry name" value="Lacal_2735_fam"/>
    <property type="match status" value="1"/>
</dbReference>